<dbReference type="EC" id="3.1.3.16" evidence="1"/>
<dbReference type="Pfam" id="PF00149">
    <property type="entry name" value="Metallophos"/>
    <property type="match status" value="1"/>
</dbReference>
<feature type="domain" description="Serine/threonine specific protein phosphatases" evidence="2">
    <location>
        <begin position="140"/>
        <end position="145"/>
    </location>
</feature>
<protein>
    <recommendedName>
        <fullName evidence="1">Serine/threonine-protein phosphatase</fullName>
        <ecNumber evidence="1">3.1.3.16</ecNumber>
    </recommendedName>
</protein>
<name>A0A817PJQ8_9BILA</name>
<evidence type="ECO:0000313" key="3">
    <source>
        <dbReference type="EMBL" id="CAF3167381.1"/>
    </source>
</evidence>
<dbReference type="SUPFAM" id="SSF56300">
    <property type="entry name" value="Metallo-dependent phosphatases"/>
    <property type="match status" value="1"/>
</dbReference>
<dbReference type="PRINTS" id="PR00114">
    <property type="entry name" value="STPHPHTASE"/>
</dbReference>
<gene>
    <name evidence="3" type="ORF">LUA448_LOCUS221</name>
</gene>
<dbReference type="AlphaFoldDB" id="A0A817PJQ8"/>
<evidence type="ECO:0000256" key="1">
    <source>
        <dbReference type="RuleBase" id="RU004273"/>
    </source>
</evidence>
<dbReference type="PANTHER" id="PTHR45673">
    <property type="entry name" value="SERINE/THREONINE-PROTEIN PHOSPHATASE 2B CATALYTIC SUBUNIT 1-RELATED"/>
    <property type="match status" value="1"/>
</dbReference>
<dbReference type="Gene3D" id="3.60.21.10">
    <property type="match status" value="1"/>
</dbReference>
<dbReference type="InterPro" id="IPR029052">
    <property type="entry name" value="Metallo-depent_PP-like"/>
</dbReference>
<comment type="similarity">
    <text evidence="1">Belongs to the PPP phosphatase family.</text>
</comment>
<comment type="catalytic activity">
    <reaction evidence="1">
        <text>O-phospho-L-threonyl-[protein] + H2O = L-threonyl-[protein] + phosphate</text>
        <dbReference type="Rhea" id="RHEA:47004"/>
        <dbReference type="Rhea" id="RHEA-COMP:11060"/>
        <dbReference type="Rhea" id="RHEA-COMP:11605"/>
        <dbReference type="ChEBI" id="CHEBI:15377"/>
        <dbReference type="ChEBI" id="CHEBI:30013"/>
        <dbReference type="ChEBI" id="CHEBI:43474"/>
        <dbReference type="ChEBI" id="CHEBI:61977"/>
        <dbReference type="EC" id="3.1.3.16"/>
    </reaction>
</comment>
<dbReference type="GO" id="GO:0033192">
    <property type="term" value="F:calmodulin-dependent protein phosphatase activity"/>
    <property type="evidence" value="ECO:0007669"/>
    <property type="project" value="InterPro"/>
</dbReference>
<dbReference type="InterPro" id="IPR043360">
    <property type="entry name" value="PP2B"/>
</dbReference>
<evidence type="ECO:0000259" key="2">
    <source>
        <dbReference type="PROSITE" id="PS00125"/>
    </source>
</evidence>
<sequence>MDNSPPDRQIKSIPYPRVSLLAEDELFDPSSGLPSISCLTKHLQEEGRLDEKCALRLVELARKIFEREPNTLAIQRPLTIVGDIHGQFYDLLTVLAAGGDPAKTRYLFLGDYVDRGQFECECIFLLFALKINYPQNVNLLRGNHETRQMTKAFQFKLECKRKYGSLAFYDACMHAFDALPLCALVDSRFLCMHGGLSPDIRTLSDIASLDRFKETSYSGPLCDLLWCDPSEDFDDINDEQPDFKPNKVRGCAHFFSYYACRDFLLRNNLLCIIRGHEVQKNGVRFFRKSSRTKFPVLISLFSAPNYCDTYNNVAAILKIDSNQQISVVHIEAHSHPFVLPNFENGFQFGERFILYYATHLLLSIFNIYSPEELASEDGRQDKTAIELLNKKRLIETMDHAYSDLKKTNNIALNLRGLTPSYNSYKELLARPDIQALINEAEKGLISNFDQAIQLDQIFERRPTN</sequence>
<comment type="caution">
    <text evidence="3">The sequence shown here is derived from an EMBL/GenBank/DDBJ whole genome shotgun (WGS) entry which is preliminary data.</text>
</comment>
<dbReference type="InterPro" id="IPR004843">
    <property type="entry name" value="Calcineurin-like_PHP"/>
</dbReference>
<dbReference type="SMART" id="SM00156">
    <property type="entry name" value="PP2Ac"/>
    <property type="match status" value="1"/>
</dbReference>
<dbReference type="PROSITE" id="PS00125">
    <property type="entry name" value="SER_THR_PHOSPHATASE"/>
    <property type="match status" value="1"/>
</dbReference>
<dbReference type="GO" id="GO:0097720">
    <property type="term" value="P:calcineurin-mediated signaling"/>
    <property type="evidence" value="ECO:0007669"/>
    <property type="project" value="InterPro"/>
</dbReference>
<proteinExistence type="inferred from homology"/>
<accession>A0A817PJQ8</accession>
<reference evidence="3" key="1">
    <citation type="submission" date="2021-02" db="EMBL/GenBank/DDBJ databases">
        <authorList>
            <person name="Nowell W R."/>
        </authorList>
    </citation>
    <scope>NUCLEOTIDE SEQUENCE</scope>
</reference>
<dbReference type="EMBL" id="CAJNYD010000005">
    <property type="protein sequence ID" value="CAF3167381.1"/>
    <property type="molecule type" value="Genomic_DNA"/>
</dbReference>
<keyword evidence="1" id="KW-0378">Hydrolase</keyword>
<evidence type="ECO:0000313" key="4">
    <source>
        <dbReference type="Proteomes" id="UP000663833"/>
    </source>
</evidence>
<dbReference type="InterPro" id="IPR006186">
    <property type="entry name" value="Ser/Thr-sp_prot-phosphatase"/>
</dbReference>
<dbReference type="Proteomes" id="UP000663833">
    <property type="component" value="Unassembled WGS sequence"/>
</dbReference>
<organism evidence="3 4">
    <name type="scientific">Rotaria socialis</name>
    <dbReference type="NCBI Taxonomy" id="392032"/>
    <lineage>
        <taxon>Eukaryota</taxon>
        <taxon>Metazoa</taxon>
        <taxon>Spiralia</taxon>
        <taxon>Gnathifera</taxon>
        <taxon>Rotifera</taxon>
        <taxon>Eurotatoria</taxon>
        <taxon>Bdelloidea</taxon>
        <taxon>Philodinida</taxon>
        <taxon>Philodinidae</taxon>
        <taxon>Rotaria</taxon>
    </lineage>
</organism>